<dbReference type="AlphaFoldDB" id="A0A6M3KFJ8"/>
<proteinExistence type="predicted"/>
<sequence>MDCEGLLRGSINYLLPLDGQAVWLKMIALSEVCGGRPGYIEDNNQKGLPIGYIAHELHCTDELLNLVIEKMQADGAVEMNGTGSIQLINFEHYQFSEYDRQKPYRQKKGDKLQTFEEYVEAIKAEYRDLDVDVELKKFRLWWSEGKKELKRPKSAFRNWLEKARAIKNEQKPKTGGKWG</sequence>
<name>A0A6M3KFJ8_9ZZZZ</name>
<evidence type="ECO:0000313" key="2">
    <source>
        <dbReference type="EMBL" id="QJA80305.1"/>
    </source>
</evidence>
<dbReference type="EMBL" id="MT142416">
    <property type="protein sequence ID" value="QJA80305.1"/>
    <property type="molecule type" value="Genomic_DNA"/>
</dbReference>
<evidence type="ECO:0000313" key="1">
    <source>
        <dbReference type="EMBL" id="QJA61531.1"/>
    </source>
</evidence>
<organism evidence="2">
    <name type="scientific">viral metagenome</name>
    <dbReference type="NCBI Taxonomy" id="1070528"/>
    <lineage>
        <taxon>unclassified sequences</taxon>
        <taxon>metagenomes</taxon>
        <taxon>organismal metagenomes</taxon>
    </lineage>
</organism>
<protein>
    <submittedName>
        <fullName evidence="2">Uncharacterized protein</fullName>
    </submittedName>
</protein>
<dbReference type="EMBL" id="MT141444">
    <property type="protein sequence ID" value="QJA61531.1"/>
    <property type="molecule type" value="Genomic_DNA"/>
</dbReference>
<reference evidence="2" key="1">
    <citation type="submission" date="2020-03" db="EMBL/GenBank/DDBJ databases">
        <title>The deep terrestrial virosphere.</title>
        <authorList>
            <person name="Holmfeldt K."/>
            <person name="Nilsson E."/>
            <person name="Simone D."/>
            <person name="Lopez-Fernandez M."/>
            <person name="Wu X."/>
            <person name="de Brujin I."/>
            <person name="Lundin D."/>
            <person name="Andersson A."/>
            <person name="Bertilsson S."/>
            <person name="Dopson M."/>
        </authorList>
    </citation>
    <scope>NUCLEOTIDE SEQUENCE</scope>
    <source>
        <strain evidence="2">MM415A00747</strain>
        <strain evidence="1">MM415B00927</strain>
    </source>
</reference>
<accession>A0A6M3KFJ8</accession>
<gene>
    <name evidence="2" type="ORF">MM415A00747_0011</name>
    <name evidence="1" type="ORF">MM415B00927_0018</name>
</gene>